<name>A6JY60_RAT</name>
<sequence length="97" mass="10409">MDPASQSSASGTTLFLPVWPRVCRARNPGWTSPSLSSSPRLFEEPDGPLKTTTSPTRRGGSEEHQLGQHPMNAPGEKSTFFLSQSLGGTFLGTESFV</sequence>
<feature type="compositionally biased region" description="Polar residues" evidence="1">
    <location>
        <begin position="29"/>
        <end position="39"/>
    </location>
</feature>
<organism evidence="2 3">
    <name type="scientific">Rattus norvegicus</name>
    <name type="common">Rat</name>
    <dbReference type="NCBI Taxonomy" id="10116"/>
    <lineage>
        <taxon>Eukaryota</taxon>
        <taxon>Metazoa</taxon>
        <taxon>Chordata</taxon>
        <taxon>Craniata</taxon>
        <taxon>Vertebrata</taxon>
        <taxon>Euteleostomi</taxon>
        <taxon>Mammalia</taxon>
        <taxon>Eutheria</taxon>
        <taxon>Euarchontoglires</taxon>
        <taxon>Glires</taxon>
        <taxon>Rodentia</taxon>
        <taxon>Myomorpha</taxon>
        <taxon>Muroidea</taxon>
        <taxon>Muridae</taxon>
        <taxon>Murinae</taxon>
        <taxon>Rattus</taxon>
    </lineage>
</organism>
<dbReference type="Proteomes" id="UP000234681">
    <property type="component" value="Chromosome 19"/>
</dbReference>
<gene>
    <name evidence="2" type="ORF">rCG_39076</name>
</gene>
<accession>A6JY60</accession>
<proteinExistence type="predicted"/>
<evidence type="ECO:0000313" key="3">
    <source>
        <dbReference type="Proteomes" id="UP000234681"/>
    </source>
</evidence>
<dbReference type="AlphaFoldDB" id="A6JY60"/>
<evidence type="ECO:0000313" key="2">
    <source>
        <dbReference type="EMBL" id="EDL87338.1"/>
    </source>
</evidence>
<evidence type="ECO:0000256" key="1">
    <source>
        <dbReference type="SAM" id="MobiDB-lite"/>
    </source>
</evidence>
<protein>
    <submittedName>
        <fullName evidence="2">RCG39076</fullName>
    </submittedName>
</protein>
<feature type="region of interest" description="Disordered" evidence="1">
    <location>
        <begin position="27"/>
        <end position="77"/>
    </location>
</feature>
<dbReference type="EMBL" id="CH474006">
    <property type="protein sequence ID" value="EDL87338.1"/>
    <property type="molecule type" value="Genomic_DNA"/>
</dbReference>
<reference evidence="3" key="1">
    <citation type="submission" date="2005-09" db="EMBL/GenBank/DDBJ databases">
        <authorList>
            <person name="Mural R.J."/>
            <person name="Li P.W."/>
            <person name="Adams M.D."/>
            <person name="Amanatides P.G."/>
            <person name="Baden-Tillson H."/>
            <person name="Barnstead M."/>
            <person name="Chin S.H."/>
            <person name="Dew I."/>
            <person name="Evans C.A."/>
            <person name="Ferriera S."/>
            <person name="Flanigan M."/>
            <person name="Fosler C."/>
            <person name="Glodek A."/>
            <person name="Gu Z."/>
            <person name="Holt R.A."/>
            <person name="Jennings D."/>
            <person name="Kraft C.L."/>
            <person name="Lu F."/>
            <person name="Nguyen T."/>
            <person name="Nusskern D.R."/>
            <person name="Pfannkoch C.M."/>
            <person name="Sitter C."/>
            <person name="Sutton G.G."/>
            <person name="Venter J.C."/>
            <person name="Wang Z."/>
            <person name="Woodage T."/>
            <person name="Zheng X.H."/>
            <person name="Zhong F."/>
        </authorList>
    </citation>
    <scope>NUCLEOTIDE SEQUENCE [LARGE SCALE GENOMIC DNA]</scope>
    <source>
        <strain>BN</strain>
        <strain evidence="3">Sprague-Dawley</strain>
    </source>
</reference>